<dbReference type="InterPro" id="IPR029058">
    <property type="entry name" value="AB_hydrolase_fold"/>
</dbReference>
<dbReference type="InterPro" id="IPR051044">
    <property type="entry name" value="MAG_DAG_Lipase"/>
</dbReference>
<dbReference type="SUPFAM" id="SSF53474">
    <property type="entry name" value="alpha/beta-Hydrolases"/>
    <property type="match status" value="1"/>
</dbReference>
<accession>A0A6J5YBZ7</accession>
<evidence type="ECO:0000313" key="2">
    <source>
        <dbReference type="EMBL" id="CAB4323660.1"/>
    </source>
</evidence>
<evidence type="ECO:0000259" key="1">
    <source>
        <dbReference type="Pfam" id="PF12146"/>
    </source>
</evidence>
<reference evidence="2" key="1">
    <citation type="submission" date="2020-05" db="EMBL/GenBank/DDBJ databases">
        <authorList>
            <person name="Chiriac C."/>
            <person name="Salcher M."/>
            <person name="Ghai R."/>
            <person name="Kavagutti S V."/>
        </authorList>
    </citation>
    <scope>NUCLEOTIDE SEQUENCE</scope>
</reference>
<proteinExistence type="predicted"/>
<feature type="domain" description="Serine aminopeptidase S33" evidence="1">
    <location>
        <begin position="23"/>
        <end position="277"/>
    </location>
</feature>
<dbReference type="PANTHER" id="PTHR11614">
    <property type="entry name" value="PHOSPHOLIPASE-RELATED"/>
    <property type="match status" value="1"/>
</dbReference>
<dbReference type="InterPro" id="IPR022742">
    <property type="entry name" value="Hydrolase_4"/>
</dbReference>
<dbReference type="AlphaFoldDB" id="A0A6J5YBZ7"/>
<dbReference type="Gene3D" id="3.40.50.1820">
    <property type="entry name" value="alpha/beta hydrolase"/>
    <property type="match status" value="1"/>
</dbReference>
<sequence>METRSFIDAHGVEVFSNWWPTGSPTAIVVISHGASEHSGRYDRFAQALNNAGYAVIAIDHRGHGLTSAGADRAIMGAGGGQAVVDDLHELIGEARSSVGADLPVYLFGHSLGSLMALAYLIEHSEGLAGGILCGFAADLDGVADLGALLAGFDTPELRDESAAAILAANNAPFEPARTPYDWLSRDEAEVDLYAADPLCGDAHPLTFGYLIDVFDLVAPLVDRIADITCPVMVIAGGQDPAAGMGEFARIAAAALGRAGVVTDLTIYEDARHELLNEFNRDEVTADILEWLRLR</sequence>
<organism evidence="2">
    <name type="scientific">freshwater metagenome</name>
    <dbReference type="NCBI Taxonomy" id="449393"/>
    <lineage>
        <taxon>unclassified sequences</taxon>
        <taxon>metagenomes</taxon>
        <taxon>ecological metagenomes</taxon>
    </lineage>
</organism>
<gene>
    <name evidence="2" type="ORF">UFOPK1392_01417</name>
</gene>
<protein>
    <submittedName>
        <fullName evidence="2">Unannotated protein</fullName>
    </submittedName>
</protein>
<dbReference type="EMBL" id="CAEMXZ010000061">
    <property type="protein sequence ID" value="CAB4323660.1"/>
    <property type="molecule type" value="Genomic_DNA"/>
</dbReference>
<name>A0A6J5YBZ7_9ZZZZ</name>
<dbReference type="Pfam" id="PF12146">
    <property type="entry name" value="Hydrolase_4"/>
    <property type="match status" value="1"/>
</dbReference>